<dbReference type="EMBL" id="WIXP02000009">
    <property type="protein sequence ID" value="KAF6205722.1"/>
    <property type="molecule type" value="Genomic_DNA"/>
</dbReference>
<dbReference type="Proteomes" id="UP000466442">
    <property type="component" value="Linkage Group LG9"/>
</dbReference>
<keyword evidence="3" id="KW-1185">Reference proteome</keyword>
<sequence length="127" mass="14202">MKINFYLGVSNEDSRGILRDFAKRNENGRVGLAIRLAEYGDGPPGDGEEFGESARRHPRRQQAPREEPQPADGAAPEDSDGAASPPPGASHRGVGTHRRPARILREPLVRPARPRGLPQRFRRYFRR</sequence>
<gene>
    <name evidence="2" type="ORF">GE061_019895</name>
</gene>
<evidence type="ECO:0000313" key="2">
    <source>
        <dbReference type="EMBL" id="KAF6205722.1"/>
    </source>
</evidence>
<evidence type="ECO:0000313" key="3">
    <source>
        <dbReference type="Proteomes" id="UP000466442"/>
    </source>
</evidence>
<organism evidence="2 3">
    <name type="scientific">Apolygus lucorum</name>
    <name type="common">Small green plant bug</name>
    <name type="synonym">Lygocoris lucorum</name>
    <dbReference type="NCBI Taxonomy" id="248454"/>
    <lineage>
        <taxon>Eukaryota</taxon>
        <taxon>Metazoa</taxon>
        <taxon>Ecdysozoa</taxon>
        <taxon>Arthropoda</taxon>
        <taxon>Hexapoda</taxon>
        <taxon>Insecta</taxon>
        <taxon>Pterygota</taxon>
        <taxon>Neoptera</taxon>
        <taxon>Paraneoptera</taxon>
        <taxon>Hemiptera</taxon>
        <taxon>Heteroptera</taxon>
        <taxon>Panheteroptera</taxon>
        <taxon>Cimicomorpha</taxon>
        <taxon>Miridae</taxon>
        <taxon>Mirini</taxon>
        <taxon>Apolygus</taxon>
    </lineage>
</organism>
<reference evidence="2" key="1">
    <citation type="journal article" date="2021" name="Mol. Ecol. Resour.">
        <title>Apolygus lucorum genome provides insights into omnivorousness and mesophyll feeding.</title>
        <authorList>
            <person name="Liu Y."/>
            <person name="Liu H."/>
            <person name="Wang H."/>
            <person name="Huang T."/>
            <person name="Liu B."/>
            <person name="Yang B."/>
            <person name="Yin L."/>
            <person name="Li B."/>
            <person name="Zhang Y."/>
            <person name="Zhang S."/>
            <person name="Jiang F."/>
            <person name="Zhang X."/>
            <person name="Ren Y."/>
            <person name="Wang B."/>
            <person name="Wang S."/>
            <person name="Lu Y."/>
            <person name="Wu K."/>
            <person name="Fan W."/>
            <person name="Wang G."/>
        </authorList>
    </citation>
    <scope>NUCLEOTIDE SEQUENCE</scope>
    <source>
        <strain evidence="2">12Hb</strain>
    </source>
</reference>
<dbReference type="AlphaFoldDB" id="A0A6A4JW74"/>
<feature type="region of interest" description="Disordered" evidence="1">
    <location>
        <begin position="36"/>
        <end position="127"/>
    </location>
</feature>
<proteinExistence type="predicted"/>
<comment type="caution">
    <text evidence="2">The sequence shown here is derived from an EMBL/GenBank/DDBJ whole genome shotgun (WGS) entry which is preliminary data.</text>
</comment>
<protein>
    <submittedName>
        <fullName evidence="2">Uncharacterized protein</fullName>
    </submittedName>
</protein>
<accession>A0A6A4JW74</accession>
<evidence type="ECO:0000256" key="1">
    <source>
        <dbReference type="SAM" id="MobiDB-lite"/>
    </source>
</evidence>
<name>A0A6A4JW74_APOLU</name>